<dbReference type="PANTHER" id="PTHR11136">
    <property type="entry name" value="FOLYLPOLYGLUTAMATE SYNTHASE-RELATED"/>
    <property type="match status" value="1"/>
</dbReference>
<dbReference type="InterPro" id="IPR036565">
    <property type="entry name" value="Mur-like_cat_sf"/>
</dbReference>
<dbReference type="InterPro" id="IPR018109">
    <property type="entry name" value="Folylpolyglutamate_synth_CS"/>
</dbReference>
<evidence type="ECO:0000256" key="11">
    <source>
        <dbReference type="ARBA" id="ARBA00022792"/>
    </source>
</evidence>
<dbReference type="PROSITE" id="PS01011">
    <property type="entry name" value="FOLYLPOLYGLU_SYNT_1"/>
    <property type="match status" value="1"/>
</dbReference>
<dbReference type="InterPro" id="IPR023600">
    <property type="entry name" value="Folylpolyglutamate_synth_euk"/>
</dbReference>
<evidence type="ECO:0000256" key="3">
    <source>
        <dbReference type="ARBA" id="ARBA00004496"/>
    </source>
</evidence>
<evidence type="ECO:0000256" key="5">
    <source>
        <dbReference type="ARBA" id="ARBA00008276"/>
    </source>
</evidence>
<evidence type="ECO:0000313" key="18">
    <source>
        <dbReference type="Proteomes" id="UP001652740"/>
    </source>
</evidence>
<organism evidence="18 19">
    <name type="scientific">Galleria mellonella</name>
    <name type="common">Greater wax moth</name>
    <dbReference type="NCBI Taxonomy" id="7137"/>
    <lineage>
        <taxon>Eukaryota</taxon>
        <taxon>Metazoa</taxon>
        <taxon>Ecdysozoa</taxon>
        <taxon>Arthropoda</taxon>
        <taxon>Hexapoda</taxon>
        <taxon>Insecta</taxon>
        <taxon>Pterygota</taxon>
        <taxon>Neoptera</taxon>
        <taxon>Endopterygota</taxon>
        <taxon>Lepidoptera</taxon>
        <taxon>Glossata</taxon>
        <taxon>Ditrysia</taxon>
        <taxon>Pyraloidea</taxon>
        <taxon>Pyralidae</taxon>
        <taxon>Galleriinae</taxon>
        <taxon>Galleria</taxon>
    </lineage>
</organism>
<name>A0ABM3N5G3_GALME</name>
<dbReference type="NCBIfam" id="TIGR01499">
    <property type="entry name" value="folC"/>
    <property type="match status" value="1"/>
</dbReference>
<sequence>MFSVGLRRSLGQLVIKRFPTRMFSKKQCYEDAVQKLNSLQSNRAILEQIRRNIKTGQRCTNLEDMKNYLRRTGVSLSKLDELSVIHVAGTKGKGSTCAMCESILRHHGFRTGFYSSPHLVAVRERVRLDGRVVSEEKFAEHFHRVYDMLDATKAYEGDMPGYFAFLTVMAVNTFLWEKVDVAIIEVGIGGIVDYTNILRKVPVVGITALGIDHTALLGDTLPQIAAAKAGIMKPGCVAYTVSQPPEAMDVLRQVASDTKCPLYVAPDYDAYKFPNGFKDHLQVNIPAYQANASLAIQLANAWMRHKRQINSYLNKKKIKPNSNKTLLIEQNKGVASNGLVLNVPFAAAAGLQDCRWAGRYQTVEAHYAMFHLDGAHTKESMEICSAWFQECVSYDDKVLIFSSTGDRNSDMLLRPLRGINFKRVYFVIPTAYKVTSKNDDNYSLATQSEQLARCHANAKIWKQYNSSSQVTVFECVADALASIKKDNDGLFKSSVLITGSLHLVGAALSILDPSLSTMSTPIISRSDVKLSIGGI</sequence>
<keyword evidence="15" id="KW-0472">Membrane</keyword>
<keyword evidence="11" id="KW-0999">Mitochondrion inner membrane</keyword>
<keyword evidence="6" id="KW-0963">Cytoplasm</keyword>
<evidence type="ECO:0000256" key="6">
    <source>
        <dbReference type="ARBA" id="ARBA00022490"/>
    </source>
</evidence>
<dbReference type="PROSITE" id="PS01012">
    <property type="entry name" value="FOLYLPOLYGLU_SYNT_2"/>
    <property type="match status" value="1"/>
</dbReference>
<keyword evidence="8 17" id="KW-0436">Ligase</keyword>
<dbReference type="SUPFAM" id="SSF53623">
    <property type="entry name" value="MurD-like peptide ligases, catalytic domain"/>
    <property type="match status" value="1"/>
</dbReference>
<dbReference type="RefSeq" id="XP_052758825.1">
    <property type="nucleotide sequence ID" value="XM_052902865.1"/>
</dbReference>
<dbReference type="SUPFAM" id="SSF53244">
    <property type="entry name" value="MurD-like peptide ligases, peptide-binding domain"/>
    <property type="match status" value="1"/>
</dbReference>
<proteinExistence type="inferred from homology"/>
<protein>
    <recommendedName>
        <fullName evidence="17">Folylpolyglutamate synthase</fullName>
        <ecNumber evidence="17">6.3.2.17</ecNumber>
    </recommendedName>
    <alternativeName>
        <fullName evidence="17">Folylpoly-gamma-glutamate synthetase</fullName>
    </alternativeName>
    <alternativeName>
        <fullName evidence="17">Tetrahydrofolylpolyglutamate synthase</fullName>
    </alternativeName>
</protein>
<reference evidence="19" key="1">
    <citation type="submission" date="2025-08" db="UniProtKB">
        <authorList>
            <consortium name="RefSeq"/>
        </authorList>
    </citation>
    <scope>IDENTIFICATION</scope>
    <source>
        <tissue evidence="19">Whole larvae</tissue>
    </source>
</reference>
<evidence type="ECO:0000256" key="7">
    <source>
        <dbReference type="ARBA" id="ARBA00022563"/>
    </source>
</evidence>
<evidence type="ECO:0000256" key="8">
    <source>
        <dbReference type="ARBA" id="ARBA00022598"/>
    </source>
</evidence>
<evidence type="ECO:0000256" key="17">
    <source>
        <dbReference type="PIRNR" id="PIRNR038895"/>
    </source>
</evidence>
<keyword evidence="12" id="KW-0067">ATP-binding</keyword>
<evidence type="ECO:0000256" key="16">
    <source>
        <dbReference type="ARBA" id="ARBA00047493"/>
    </source>
</evidence>
<keyword evidence="9" id="KW-0479">Metal-binding</keyword>
<accession>A0ABM3N5G3</accession>
<comment type="function">
    <text evidence="17">Catalyzes conversion of folates to polyglutamate derivatives allowing concentration of folate compounds in the cell and the intracellular retention of these cofactors, which are important substrates for most of the folate-dependent enzymes that are involved in one-carbon transfer reactions involved in purine, pyrimidine and amino acid synthesis.</text>
</comment>
<evidence type="ECO:0000256" key="14">
    <source>
        <dbReference type="ARBA" id="ARBA00023128"/>
    </source>
</evidence>
<evidence type="ECO:0000313" key="19">
    <source>
        <dbReference type="RefSeq" id="XP_052758825.1"/>
    </source>
</evidence>
<evidence type="ECO:0000256" key="10">
    <source>
        <dbReference type="ARBA" id="ARBA00022741"/>
    </source>
</evidence>
<evidence type="ECO:0000256" key="12">
    <source>
        <dbReference type="ARBA" id="ARBA00022840"/>
    </source>
</evidence>
<keyword evidence="18" id="KW-1185">Reference proteome</keyword>
<dbReference type="PIRSF" id="PIRSF038895">
    <property type="entry name" value="FPGS"/>
    <property type="match status" value="1"/>
</dbReference>
<evidence type="ECO:0000256" key="1">
    <source>
        <dbReference type="ARBA" id="ARBA00004273"/>
    </source>
</evidence>
<comment type="catalytic activity">
    <reaction evidence="16 17">
        <text>(6S)-5,6,7,8-tetrahydrofolyl-(gamma-L-Glu)(n) + L-glutamate + ATP = (6S)-5,6,7,8-tetrahydrofolyl-(gamma-L-Glu)(n+1) + ADP + phosphate + H(+)</text>
        <dbReference type="Rhea" id="RHEA:10580"/>
        <dbReference type="Rhea" id="RHEA-COMP:14738"/>
        <dbReference type="Rhea" id="RHEA-COMP:14740"/>
        <dbReference type="ChEBI" id="CHEBI:15378"/>
        <dbReference type="ChEBI" id="CHEBI:29985"/>
        <dbReference type="ChEBI" id="CHEBI:30616"/>
        <dbReference type="ChEBI" id="CHEBI:43474"/>
        <dbReference type="ChEBI" id="CHEBI:141005"/>
        <dbReference type="ChEBI" id="CHEBI:456216"/>
        <dbReference type="EC" id="6.3.2.17"/>
    </reaction>
</comment>
<dbReference type="InterPro" id="IPR001645">
    <property type="entry name" value="Folylpolyglutamate_synth"/>
</dbReference>
<dbReference type="EC" id="6.3.2.17" evidence="17"/>
<evidence type="ECO:0000256" key="4">
    <source>
        <dbReference type="ARBA" id="ARBA00005150"/>
    </source>
</evidence>
<keyword evidence="7 17" id="KW-0554">One-carbon metabolism</keyword>
<dbReference type="Gene3D" id="3.90.190.20">
    <property type="entry name" value="Mur ligase, C-terminal domain"/>
    <property type="match status" value="1"/>
</dbReference>
<gene>
    <name evidence="19" type="primary">LOC113517942</name>
</gene>
<dbReference type="GeneID" id="113517942"/>
<comment type="cofactor">
    <cofactor evidence="17">
        <name>a monovalent cation</name>
        <dbReference type="ChEBI" id="CHEBI:60242"/>
    </cofactor>
    <text evidence="17">A monovalent cation.</text>
</comment>
<comment type="pathway">
    <text evidence="4 17">Cofactor biosynthesis; tetrahydrofolylpolyglutamate biosynthesis.</text>
</comment>
<comment type="similarity">
    <text evidence="5 17">Belongs to the folylpolyglutamate synthase family.</text>
</comment>
<dbReference type="InterPro" id="IPR036615">
    <property type="entry name" value="Mur_ligase_C_dom_sf"/>
</dbReference>
<dbReference type="PANTHER" id="PTHR11136:SF5">
    <property type="entry name" value="FOLYLPOLYGLUTAMATE SYNTHASE, MITOCHONDRIAL"/>
    <property type="match status" value="1"/>
</dbReference>
<keyword evidence="13" id="KW-0460">Magnesium</keyword>
<comment type="subcellular location">
    <subcellularLocation>
        <location evidence="3">Cytoplasm</location>
    </subcellularLocation>
    <subcellularLocation>
        <location evidence="1">Mitochondrion inner membrane</location>
    </subcellularLocation>
    <subcellularLocation>
        <location evidence="2">Mitochondrion matrix</location>
    </subcellularLocation>
</comment>
<evidence type="ECO:0000256" key="9">
    <source>
        <dbReference type="ARBA" id="ARBA00022723"/>
    </source>
</evidence>
<evidence type="ECO:0000256" key="15">
    <source>
        <dbReference type="ARBA" id="ARBA00023136"/>
    </source>
</evidence>
<evidence type="ECO:0000256" key="13">
    <source>
        <dbReference type="ARBA" id="ARBA00022842"/>
    </source>
</evidence>
<keyword evidence="14" id="KW-0496">Mitochondrion</keyword>
<dbReference type="Gene3D" id="3.40.1190.10">
    <property type="entry name" value="Mur-like, catalytic domain"/>
    <property type="match status" value="1"/>
</dbReference>
<evidence type="ECO:0000256" key="2">
    <source>
        <dbReference type="ARBA" id="ARBA00004305"/>
    </source>
</evidence>
<keyword evidence="10" id="KW-0547">Nucleotide-binding</keyword>
<dbReference type="Proteomes" id="UP001652740">
    <property type="component" value="Unplaced"/>
</dbReference>